<dbReference type="PANTHER" id="PTHR30136">
    <property type="entry name" value="HELIX-TURN-HELIX TRANSCRIPTIONAL REGULATOR, ICLR FAMILY"/>
    <property type="match status" value="1"/>
</dbReference>
<dbReference type="SUPFAM" id="SSF46785">
    <property type="entry name" value="Winged helix' DNA-binding domain"/>
    <property type="match status" value="1"/>
</dbReference>
<evidence type="ECO:0000259" key="4">
    <source>
        <dbReference type="PROSITE" id="PS51077"/>
    </source>
</evidence>
<dbReference type="InterPro" id="IPR029016">
    <property type="entry name" value="GAF-like_dom_sf"/>
</dbReference>
<dbReference type="GO" id="GO:0045892">
    <property type="term" value="P:negative regulation of DNA-templated transcription"/>
    <property type="evidence" value="ECO:0007669"/>
    <property type="project" value="TreeGrafter"/>
</dbReference>
<dbReference type="InterPro" id="IPR005471">
    <property type="entry name" value="Tscrpt_reg_IclR_N"/>
</dbReference>
<dbReference type="InterPro" id="IPR036388">
    <property type="entry name" value="WH-like_DNA-bd_sf"/>
</dbReference>
<sequence>MKKKKIDDTVLPIDDKFYVQSIQRALKIIDEIGKNNSRGLGLSELAGKLTLPVSTVYRIIQNLVSWDYVRERENGNYVLGFALLYMGNIICETLNIPSYARKYMDKLSNETMETIYLSALDEKTARFIYIDKREGQHNIKLASTVGTRNYIHSTANGKCLVSTLCDDAITALLMQAGMPQLMNATIITISDYLKAVNDVRKNGYALDNQENEAGVVCIAAPIYDYSEKVVASISISGTIATITETQKPHYIDLVKDAALHISQELGYLYKKT</sequence>
<dbReference type="Gene3D" id="3.30.450.40">
    <property type="match status" value="1"/>
</dbReference>
<dbReference type="GO" id="GO:0003700">
    <property type="term" value="F:DNA-binding transcription factor activity"/>
    <property type="evidence" value="ECO:0007669"/>
    <property type="project" value="TreeGrafter"/>
</dbReference>
<keyword evidence="2" id="KW-0238">DNA-binding</keyword>
<dbReference type="InterPro" id="IPR014757">
    <property type="entry name" value="Tscrpt_reg_IclR_C"/>
</dbReference>
<dbReference type="STRING" id="349095.SAMN05660299_02565"/>
<organism evidence="6 7">
    <name type="scientific">Megasphaera paucivorans</name>
    <dbReference type="NCBI Taxonomy" id="349095"/>
    <lineage>
        <taxon>Bacteria</taxon>
        <taxon>Bacillati</taxon>
        <taxon>Bacillota</taxon>
        <taxon>Negativicutes</taxon>
        <taxon>Veillonellales</taxon>
        <taxon>Veillonellaceae</taxon>
        <taxon>Megasphaera</taxon>
    </lineage>
</organism>
<dbReference type="InterPro" id="IPR050707">
    <property type="entry name" value="HTH_MetabolicPath_Reg"/>
</dbReference>
<dbReference type="InterPro" id="IPR036390">
    <property type="entry name" value="WH_DNA-bd_sf"/>
</dbReference>
<dbReference type="PROSITE" id="PS51078">
    <property type="entry name" value="ICLR_ED"/>
    <property type="match status" value="1"/>
</dbReference>
<dbReference type="SMART" id="SM00346">
    <property type="entry name" value="HTH_ICLR"/>
    <property type="match status" value="1"/>
</dbReference>
<accession>A0A1H0APP5</accession>
<evidence type="ECO:0000313" key="6">
    <source>
        <dbReference type="EMBL" id="SDN34916.1"/>
    </source>
</evidence>
<dbReference type="Pfam" id="PF01614">
    <property type="entry name" value="IclR_C"/>
    <property type="match status" value="1"/>
</dbReference>
<dbReference type="GO" id="GO:0003677">
    <property type="term" value="F:DNA binding"/>
    <property type="evidence" value="ECO:0007669"/>
    <property type="project" value="UniProtKB-KW"/>
</dbReference>
<dbReference type="PROSITE" id="PS51077">
    <property type="entry name" value="HTH_ICLR"/>
    <property type="match status" value="1"/>
</dbReference>
<dbReference type="Proteomes" id="UP000199309">
    <property type="component" value="Unassembled WGS sequence"/>
</dbReference>
<dbReference type="Pfam" id="PF09339">
    <property type="entry name" value="HTH_IclR"/>
    <property type="match status" value="1"/>
</dbReference>
<gene>
    <name evidence="6" type="ORF">SAMN05660299_02565</name>
</gene>
<feature type="domain" description="HTH iclR-type" evidence="4">
    <location>
        <begin position="19"/>
        <end position="81"/>
    </location>
</feature>
<keyword evidence="1" id="KW-0805">Transcription regulation</keyword>
<keyword evidence="3" id="KW-0804">Transcription</keyword>
<dbReference type="Gene3D" id="1.10.10.10">
    <property type="entry name" value="Winged helix-like DNA-binding domain superfamily/Winged helix DNA-binding domain"/>
    <property type="match status" value="1"/>
</dbReference>
<protein>
    <submittedName>
        <fullName evidence="6">Transcriptional regulator, IclR family</fullName>
    </submittedName>
</protein>
<evidence type="ECO:0000256" key="2">
    <source>
        <dbReference type="ARBA" id="ARBA00023125"/>
    </source>
</evidence>
<dbReference type="RefSeq" id="WP_176762989.1">
    <property type="nucleotide sequence ID" value="NZ_FNHQ01000040.1"/>
</dbReference>
<evidence type="ECO:0000256" key="1">
    <source>
        <dbReference type="ARBA" id="ARBA00023015"/>
    </source>
</evidence>
<keyword evidence="7" id="KW-1185">Reference proteome</keyword>
<feature type="domain" description="IclR-ED" evidence="5">
    <location>
        <begin position="82"/>
        <end position="267"/>
    </location>
</feature>
<dbReference type="EMBL" id="FNHQ01000040">
    <property type="protein sequence ID" value="SDN34916.1"/>
    <property type="molecule type" value="Genomic_DNA"/>
</dbReference>
<name>A0A1H0APP5_9FIRM</name>
<reference evidence="6 7" key="1">
    <citation type="submission" date="2016-10" db="EMBL/GenBank/DDBJ databases">
        <authorList>
            <person name="de Groot N.N."/>
        </authorList>
    </citation>
    <scope>NUCLEOTIDE SEQUENCE [LARGE SCALE GENOMIC DNA]</scope>
    <source>
        <strain evidence="6 7">DSM 16981</strain>
    </source>
</reference>
<evidence type="ECO:0000256" key="3">
    <source>
        <dbReference type="ARBA" id="ARBA00023163"/>
    </source>
</evidence>
<dbReference type="SUPFAM" id="SSF55781">
    <property type="entry name" value="GAF domain-like"/>
    <property type="match status" value="1"/>
</dbReference>
<evidence type="ECO:0000259" key="5">
    <source>
        <dbReference type="PROSITE" id="PS51078"/>
    </source>
</evidence>
<dbReference type="AlphaFoldDB" id="A0A1H0APP5"/>
<proteinExistence type="predicted"/>
<evidence type="ECO:0000313" key="7">
    <source>
        <dbReference type="Proteomes" id="UP000199309"/>
    </source>
</evidence>
<dbReference type="PANTHER" id="PTHR30136:SF24">
    <property type="entry name" value="HTH-TYPE TRANSCRIPTIONAL REPRESSOR ALLR"/>
    <property type="match status" value="1"/>
</dbReference>